<dbReference type="AlphaFoldDB" id="A0A078B9H6"/>
<feature type="compositionally biased region" description="Polar residues" evidence="1">
    <location>
        <begin position="210"/>
        <end position="235"/>
    </location>
</feature>
<dbReference type="EMBL" id="CCKQ01019169">
    <property type="protein sequence ID" value="CDW91185.1"/>
    <property type="molecule type" value="Genomic_DNA"/>
</dbReference>
<dbReference type="Proteomes" id="UP000039865">
    <property type="component" value="Unassembled WGS sequence"/>
</dbReference>
<evidence type="ECO:0000256" key="1">
    <source>
        <dbReference type="SAM" id="MobiDB-lite"/>
    </source>
</evidence>
<organism evidence="2 3">
    <name type="scientific">Stylonychia lemnae</name>
    <name type="common">Ciliate</name>
    <dbReference type="NCBI Taxonomy" id="5949"/>
    <lineage>
        <taxon>Eukaryota</taxon>
        <taxon>Sar</taxon>
        <taxon>Alveolata</taxon>
        <taxon>Ciliophora</taxon>
        <taxon>Intramacronucleata</taxon>
        <taxon>Spirotrichea</taxon>
        <taxon>Stichotrichia</taxon>
        <taxon>Sporadotrichida</taxon>
        <taxon>Oxytrichidae</taxon>
        <taxon>Stylonychinae</taxon>
        <taxon>Stylonychia</taxon>
    </lineage>
</organism>
<sequence length="904" mass="104665">MKQRSSNLKYEFICVHICQIQNLHHEKQKAFNQINEQSIENVFEKKYQHYLKESLKKDSINIEFQNKLSYWSAQEELKVQSLIKEANKKRRNDIQKFQDFLQNISKILNENISPQSLHSTSQKGTELQPAKITVKEVEDISDQLQENPTVLMNPGIDDYDSLPYSTQNLSAYQQFFKRTGLSVLNLASDELNFLNTQENIKNILRENLHSQQNTQSQSRLSSTQYNTPKNFSNQVNKKRQLNRDDNKENILLLNNFRTNPNPLKKSVSKENIKTMGKPKKAAILVNSSSPGEKMEQSNKIQRVNNFIHNQNAMLRKILSPDITPPLSDEELDNNHHGLYQSECVRDTFENKEHDRINKPNAITQFKVKRQQVDEKQYSTNQSNKVDELLKELLQAIQIGIQQLSNKLRKMKAKTHNEKFKLDVGCFNQQFSLNETNEQIAQDLLRCSTASLTDKEAITQYFYKKLENSKPNNNVNVDDLLKVTFIENQDQDQSSLSCLRNVELGSQLQIQYIHTPDKQEEGEQIVLQTLSNEHQLYSENALNNAQSFSLMTEEKNGKHTYGQSFINILEDFKSQQEKSPQTYNTQNDQILFSQQKPNNQNMILACSPINLQQLHSGNISYNEDIKAFISNNDSQIFSVKRKLNMNKNAITEGLKTDLDDQSFMFGETFGNNNSRQQDDDEEHSQNIIMLRKQISNKSNYQDKLQIQSFLQNYNSISGGLINIEGKLDNDYSDSQSSVLSNNLVQQFNDQNINFQNFFVYQNCDDSSQLKISIRKSIAQPPSSRSNNRYINFESYMEIEEHDQSDREVDITCIVNPSFKEKQNQSQDEYGIASIKEDQKTSYVSCNVRNDSLDHSMIQTEHQILGISPNFSLKENINPNNFKAQSKILMFKRPLQGQNNNANQQL</sequence>
<feature type="region of interest" description="Disordered" evidence="1">
    <location>
        <begin position="210"/>
        <end position="245"/>
    </location>
</feature>
<evidence type="ECO:0000313" key="3">
    <source>
        <dbReference type="Proteomes" id="UP000039865"/>
    </source>
</evidence>
<reference evidence="2 3" key="1">
    <citation type="submission" date="2014-06" db="EMBL/GenBank/DDBJ databases">
        <authorList>
            <person name="Swart Estienne"/>
        </authorList>
    </citation>
    <scope>NUCLEOTIDE SEQUENCE [LARGE SCALE GENOMIC DNA]</scope>
    <source>
        <strain evidence="2 3">130c</strain>
    </source>
</reference>
<keyword evidence="3" id="KW-1185">Reference proteome</keyword>
<gene>
    <name evidence="2" type="primary">Contig11115.g11880</name>
    <name evidence="2" type="ORF">STYLEM_20337</name>
</gene>
<accession>A0A078B9H6</accession>
<protein>
    <submittedName>
        <fullName evidence="2">Uncharacterized protein</fullName>
    </submittedName>
</protein>
<proteinExistence type="predicted"/>
<evidence type="ECO:0000313" key="2">
    <source>
        <dbReference type="EMBL" id="CDW91185.1"/>
    </source>
</evidence>
<dbReference type="InParanoid" id="A0A078B9H6"/>
<name>A0A078B9H6_STYLE</name>